<evidence type="ECO:0000313" key="1">
    <source>
        <dbReference type="EMBL" id="MPN45235.1"/>
    </source>
</evidence>
<accession>A0A645I1T4</accession>
<dbReference type="EMBL" id="VSSQ01104966">
    <property type="protein sequence ID" value="MPN45235.1"/>
    <property type="molecule type" value="Genomic_DNA"/>
</dbReference>
<comment type="caution">
    <text evidence="1">The sequence shown here is derived from an EMBL/GenBank/DDBJ whole genome shotgun (WGS) entry which is preliminary data.</text>
</comment>
<dbReference type="AlphaFoldDB" id="A0A645I1T4"/>
<sequence length="70" mass="7804">MGEIFVEVALRGGLYGLGCVEVGFAKRQKHAALGLLCKLRERAYAAFLYSGESRVHFRSHNIPPKLKNQT</sequence>
<reference evidence="1" key="1">
    <citation type="submission" date="2019-08" db="EMBL/GenBank/DDBJ databases">
        <authorList>
            <person name="Kucharzyk K."/>
            <person name="Murdoch R.W."/>
            <person name="Higgins S."/>
            <person name="Loffler F."/>
        </authorList>
    </citation>
    <scope>NUCLEOTIDE SEQUENCE</scope>
</reference>
<proteinExistence type="predicted"/>
<gene>
    <name evidence="1" type="ORF">SDC9_192802</name>
</gene>
<organism evidence="1">
    <name type="scientific">bioreactor metagenome</name>
    <dbReference type="NCBI Taxonomy" id="1076179"/>
    <lineage>
        <taxon>unclassified sequences</taxon>
        <taxon>metagenomes</taxon>
        <taxon>ecological metagenomes</taxon>
    </lineage>
</organism>
<protein>
    <submittedName>
        <fullName evidence="1">Uncharacterized protein</fullName>
    </submittedName>
</protein>
<name>A0A645I1T4_9ZZZZ</name>